<dbReference type="STRING" id="425264.A0A3G2S9P6"/>
<evidence type="ECO:0000256" key="6">
    <source>
        <dbReference type="ARBA" id="ARBA00022723"/>
    </source>
</evidence>
<keyword evidence="9 14" id="KW-0862">Zinc</keyword>
<evidence type="ECO:0000256" key="5">
    <source>
        <dbReference type="ARBA" id="ARBA00022692"/>
    </source>
</evidence>
<dbReference type="VEuPathDB" id="FungiDB:DNF11_2988"/>
<feature type="transmembrane region" description="Helical" evidence="15">
    <location>
        <begin position="662"/>
        <end position="684"/>
    </location>
</feature>
<feature type="transmembrane region" description="Helical" evidence="15">
    <location>
        <begin position="552"/>
        <end position="575"/>
    </location>
</feature>
<evidence type="ECO:0000256" key="3">
    <source>
        <dbReference type="ARBA" id="ARBA00010918"/>
    </source>
</evidence>
<dbReference type="OrthoDB" id="76293at2759"/>
<dbReference type="InterPro" id="IPR007484">
    <property type="entry name" value="Peptidase_M28"/>
</dbReference>
<evidence type="ECO:0000256" key="15">
    <source>
        <dbReference type="SAM" id="Phobius"/>
    </source>
</evidence>
<evidence type="ECO:0000256" key="7">
    <source>
        <dbReference type="ARBA" id="ARBA00022801"/>
    </source>
</evidence>
<dbReference type="GO" id="GO:0046872">
    <property type="term" value="F:metal ion binding"/>
    <property type="evidence" value="ECO:0007669"/>
    <property type="project" value="UniProtKB-KW"/>
</dbReference>
<evidence type="ECO:0000256" key="10">
    <source>
        <dbReference type="ARBA" id="ARBA00022989"/>
    </source>
</evidence>
<feature type="transmembrane region" description="Helical" evidence="15">
    <location>
        <begin position="23"/>
        <end position="42"/>
    </location>
</feature>
<keyword evidence="5 15" id="KW-0812">Transmembrane</keyword>
<dbReference type="Pfam" id="PF04389">
    <property type="entry name" value="Peptidase_M28"/>
    <property type="match status" value="1"/>
</dbReference>
<reference evidence="18 19" key="1">
    <citation type="submission" date="2018-10" db="EMBL/GenBank/DDBJ databases">
        <title>Complete genome sequence of Malassezia restricta CBS 7877.</title>
        <authorList>
            <person name="Morand S.C."/>
            <person name="Bertignac M."/>
            <person name="Iltis A."/>
            <person name="Kolder I."/>
            <person name="Pirovano W."/>
            <person name="Jourdain R."/>
            <person name="Clavaud C."/>
        </authorList>
    </citation>
    <scope>NUCLEOTIDE SEQUENCE [LARGE SCALE GENOMIC DNA]</scope>
    <source>
        <strain evidence="18 19">CBS 7877</strain>
    </source>
</reference>
<feature type="transmembrane region" description="Helical" evidence="15">
    <location>
        <begin position="451"/>
        <end position="478"/>
    </location>
</feature>
<feature type="domain" description="Endoplasmic reticulum metallopeptidase 1/1-A TM" evidence="17">
    <location>
        <begin position="456"/>
        <end position="664"/>
    </location>
</feature>
<dbReference type="SUPFAM" id="SSF53187">
    <property type="entry name" value="Zn-dependent exopeptidases"/>
    <property type="match status" value="1"/>
</dbReference>
<dbReference type="FunFam" id="3.40.630.10:FF:000008">
    <property type="entry name" value="Endoplasmic reticulum metallopeptidase 1"/>
    <property type="match status" value="1"/>
</dbReference>
<feature type="transmembrane region" description="Helical" evidence="15">
    <location>
        <begin position="420"/>
        <end position="439"/>
    </location>
</feature>
<feature type="transmembrane region" description="Helical" evidence="15">
    <location>
        <begin position="523"/>
        <end position="546"/>
    </location>
</feature>
<keyword evidence="12 15" id="KW-0472">Membrane</keyword>
<dbReference type="EC" id="3.4.-.-" evidence="14"/>
<name>A0A3G2S9P6_MALR7</name>
<accession>A0A3G2S9P6</accession>
<evidence type="ECO:0000259" key="16">
    <source>
        <dbReference type="Pfam" id="PF04389"/>
    </source>
</evidence>
<dbReference type="Gene3D" id="3.40.630.10">
    <property type="entry name" value="Zn peptidases"/>
    <property type="match status" value="1"/>
</dbReference>
<protein>
    <recommendedName>
        <fullName evidence="14">Peptide hydrolase</fullName>
        <ecNumber evidence="14">3.4.-.-</ecNumber>
    </recommendedName>
</protein>
<evidence type="ECO:0000256" key="11">
    <source>
        <dbReference type="ARBA" id="ARBA00023049"/>
    </source>
</evidence>
<keyword evidence="13" id="KW-0325">Glycoprotein</keyword>
<keyword evidence="19" id="KW-1185">Reference proteome</keyword>
<sequence length="941" mass="103759">MADDRKREPLAYRPTKRAVVRELVSLACLACVLATASIYWHYRLPTPLAPTTPLAPKPRGYASDAWFDALLSHQLDGGAASAYELADGEAYDGPLSSYFSEANAMLTMQHLSEGIGYRVVGTQKHVDAEVWLEDVLRRYEGTHATGGSEYATHVEVFRQQSDGRHRFEILGHPVWKRYYGMSNLIVRVSDGSEESKAHTLLVNAHIDSTIPSPGAVDDAAGVAIMLEALRALTVRGAPRMKHGLVLLFNNGEESLQDASHLYMTQENITRASVRAVVNLEGCGVSGPPLLFQATDPALIEAYSRVPHPFGTVVASDVFSSGIIMSDTDFRQFQEYGHGLPGLDMAVVGSSYLYHTRRDVPSYVERGVLQHFGENTLSLIESLCLDAASPLAQIRRRPFQRLLPVYFSIASSYMIVLSPHLFKNIITSLSVLVNFLLSAMNSTEPRTAFVRMAMISTIGIVGNYVAALVAANAVAFVLRCIAPLSWFGHEFYALALFVPPALTAIVGVQRWIHSLPERTRRPYLEYSSFAGAIIFHTFMALLMNFYLLGSAHVAVLIVLASLVPLIVNDYLVLGLSRISSGLAPDTRLHFSTYPLHLLLPCTIGVEAVVSFLDLLVPLMGRMGTHVPVDHVMGSLVAVLVCIVASVVTPLCHRYGPASMRKTMWVGLGVTCATAALFAAQGLPVFDDRHPRRLLLHHVENVTSGEWHVAHSVLDSASRDRRLDAAIERTLLGDAPNASLSWDHAAQAAPDMDILFPLTHFIDVTRVTLPSTPTRQALSRDTSRWAGVRLSCKDLHYDAANHTRHVLLRLEHPYLAWSTLSFDADIVEWDFDEPPPTGMQRHHLKDVSRYGEHVFEMRLALRTDEWPPLPAPSDSLRQATVPRGRFQVHVSGLDAHGMYPHHKDVSMDRLSMQTLGALDDMLRRDFPGIDPMLVSIIGGVGVC</sequence>
<evidence type="ECO:0000256" key="2">
    <source>
        <dbReference type="ARBA" id="ARBA00004477"/>
    </source>
</evidence>
<evidence type="ECO:0000256" key="9">
    <source>
        <dbReference type="ARBA" id="ARBA00022833"/>
    </source>
</evidence>
<keyword evidence="4 14" id="KW-0645">Protease</keyword>
<dbReference type="InterPro" id="IPR048024">
    <property type="entry name" value="Fxna-like_M28_dom"/>
</dbReference>
<evidence type="ECO:0000256" key="14">
    <source>
        <dbReference type="RuleBase" id="RU361240"/>
    </source>
</evidence>
<evidence type="ECO:0000256" key="12">
    <source>
        <dbReference type="ARBA" id="ARBA00023136"/>
    </source>
</evidence>
<feature type="transmembrane region" description="Helical" evidence="15">
    <location>
        <begin position="490"/>
        <end position="511"/>
    </location>
</feature>
<proteinExistence type="inferred from homology"/>
<dbReference type="CDD" id="cd03875">
    <property type="entry name" value="M28_Fxna_like"/>
    <property type="match status" value="1"/>
</dbReference>
<dbReference type="InterPro" id="IPR053974">
    <property type="entry name" value="ERMP1_1-A_TM"/>
</dbReference>
<evidence type="ECO:0000313" key="18">
    <source>
        <dbReference type="EMBL" id="AYO43938.1"/>
    </source>
</evidence>
<evidence type="ECO:0000256" key="1">
    <source>
        <dbReference type="ARBA" id="ARBA00001947"/>
    </source>
</evidence>
<feature type="transmembrane region" description="Helical" evidence="15">
    <location>
        <begin position="630"/>
        <end position="650"/>
    </location>
</feature>
<dbReference type="PANTHER" id="PTHR12147">
    <property type="entry name" value="METALLOPEPTIDASE M28 FAMILY MEMBER"/>
    <property type="match status" value="1"/>
</dbReference>
<dbReference type="InterPro" id="IPR045175">
    <property type="entry name" value="M28_fam"/>
</dbReference>
<evidence type="ECO:0000259" key="17">
    <source>
        <dbReference type="Pfam" id="PF22249"/>
    </source>
</evidence>
<evidence type="ECO:0000313" key="19">
    <source>
        <dbReference type="Proteomes" id="UP000269793"/>
    </source>
</evidence>
<keyword evidence="10 15" id="KW-1133">Transmembrane helix</keyword>
<comment type="subcellular location">
    <subcellularLocation>
        <location evidence="2">Endoplasmic reticulum membrane</location>
        <topology evidence="2">Multi-pass membrane protein</topology>
    </subcellularLocation>
</comment>
<keyword evidence="11" id="KW-0482">Metalloprotease</keyword>
<organism evidence="18 19">
    <name type="scientific">Malassezia restricta (strain ATCC 96810 / NBRC 103918 / CBS 7877)</name>
    <name type="common">Seborrheic dermatitis infection agent</name>
    <dbReference type="NCBI Taxonomy" id="425264"/>
    <lineage>
        <taxon>Eukaryota</taxon>
        <taxon>Fungi</taxon>
        <taxon>Dikarya</taxon>
        <taxon>Basidiomycota</taxon>
        <taxon>Ustilaginomycotina</taxon>
        <taxon>Malasseziomycetes</taxon>
        <taxon>Malasseziales</taxon>
        <taxon>Malasseziaceae</taxon>
        <taxon>Malassezia</taxon>
    </lineage>
</organism>
<dbReference type="GO" id="GO:0008235">
    <property type="term" value="F:metalloexopeptidase activity"/>
    <property type="evidence" value="ECO:0007669"/>
    <property type="project" value="InterPro"/>
</dbReference>
<keyword evidence="6 14" id="KW-0479">Metal-binding</keyword>
<dbReference type="Pfam" id="PF22249">
    <property type="entry name" value="ERMP1-TM"/>
    <property type="match status" value="1"/>
</dbReference>
<gene>
    <name evidence="18" type="ORF">DNF11_2988</name>
</gene>
<dbReference type="AlphaFoldDB" id="A0A3G2S9P6"/>
<dbReference type="GO" id="GO:0005789">
    <property type="term" value="C:endoplasmic reticulum membrane"/>
    <property type="evidence" value="ECO:0007669"/>
    <property type="project" value="UniProtKB-SubCell"/>
</dbReference>
<feature type="transmembrane region" description="Helical" evidence="15">
    <location>
        <begin position="596"/>
        <end position="618"/>
    </location>
</feature>
<keyword evidence="7 14" id="KW-0378">Hydrolase</keyword>
<comment type="cofactor">
    <cofactor evidence="1">
        <name>Zn(2+)</name>
        <dbReference type="ChEBI" id="CHEBI:29105"/>
    </cofactor>
</comment>
<dbReference type="EMBL" id="CP033152">
    <property type="protein sequence ID" value="AYO43938.1"/>
    <property type="molecule type" value="Genomic_DNA"/>
</dbReference>
<dbReference type="GO" id="GO:0006508">
    <property type="term" value="P:proteolysis"/>
    <property type="evidence" value="ECO:0007669"/>
    <property type="project" value="UniProtKB-KW"/>
</dbReference>
<keyword evidence="8" id="KW-0256">Endoplasmic reticulum</keyword>
<dbReference type="PANTHER" id="PTHR12147:SF22">
    <property type="entry name" value="ENDOPLASMIC RETICULUM METALLOPEPTIDASE 1"/>
    <property type="match status" value="1"/>
</dbReference>
<evidence type="ECO:0000256" key="8">
    <source>
        <dbReference type="ARBA" id="ARBA00022824"/>
    </source>
</evidence>
<evidence type="ECO:0000256" key="13">
    <source>
        <dbReference type="ARBA" id="ARBA00023180"/>
    </source>
</evidence>
<feature type="domain" description="Peptidase M28" evidence="16">
    <location>
        <begin position="183"/>
        <end position="378"/>
    </location>
</feature>
<evidence type="ECO:0000256" key="4">
    <source>
        <dbReference type="ARBA" id="ARBA00022670"/>
    </source>
</evidence>
<comment type="similarity">
    <text evidence="3 14">Belongs to the peptidase M28 family.</text>
</comment>
<dbReference type="Proteomes" id="UP000269793">
    <property type="component" value="Chromosome V"/>
</dbReference>